<dbReference type="SUPFAM" id="SSF56935">
    <property type="entry name" value="Porins"/>
    <property type="match status" value="1"/>
</dbReference>
<protein>
    <submittedName>
        <fullName evidence="9">TonB-dependent receptor</fullName>
    </submittedName>
</protein>
<sequence length="1028" mass="112541">MKLKMKKLYLFIITTLISVLGYAQVTVTGIVVAADGMPIPGASVIANGNTLSGVATDFDGKFILELDANEGVLKVSSMTYESQEIKYSGNQKLNIILQESLSVLDEVVLIGYGSTKKGDLTSAISKVENIESIASRPVSNLTDFIQGNVPGVTVLQSGGDPSSSGKVVIRGLGSVNSGSESVLTVVDGVPYYGPAINPNDIASVSVLKDAAAASIYGALASSGVIVIQTKKGKKGKPRVSIDTYTGIRSATNLPTALNAKQQADVYNMATDAAGAPRQSAHDAAQNPWGQVTRTNWVDTIFRDASTTNLNANISGAGDNFNYLTSFGYNSTEGVLKGTDSERYSFRVKSDFDLTDKITIGENVYFSEYEALGTDTKNGYSGTIINAIYMPSAAPAYDEFGEFHGVAPYSLSQFAGAYGDVYNPLALLLRPVNKRPSTYINANVYLDYEIVKGLNFKTTYSYASTNSNSKSFNPRRPELGRTSLSNSLVQSESETNRWVWDNQVSYVKSFGKSNLNLTAIYSAQLEKFESLSQRGEEFSNEASFNQYLGNATIFKTPISSAYEEALTSSIGRVMYNYDSKYFASGSVRRDETSRLFIENQSDVFYSATLGWKISNEDFFKSDLIDNLKIRASWGQIGNVNSVNRYSFNVPLRSNTVLLGEGATDNNKALYQEIQSNEGLGWERSESIDFGLDASLLNNSLSFVIDYFEKRTKDMILDGDGDDHLGITAGKVNGGEVINKGLEFAVNYSNNIGDLNFRVSANAFSLLDNKLLNLKGFSESGTAFVLHDEEEVRGGVLRPYRSGVGEELFSYFLIPYQGIFQNQAEIDAYTKDGNLIQPEAVPGDFKFEDTNNDGRIDGNDRKYMGSYQPDFTYSFGLNLDYKGFDMSMILQGVSGAEAFNGYKYTTYNAALQGYNLDSRVLNAWTPTNINTDIPRISRSDKNNNFGRNSSWYLEDASYLRLKNITVGYNLPVKTMNQLIEGSSLRVYFSAENLFTITDYSGMDPEVGGKGLDVANYPLSRIFTAGLSLKL</sequence>
<evidence type="ECO:0000256" key="5">
    <source>
        <dbReference type="ARBA" id="ARBA00023136"/>
    </source>
</evidence>
<evidence type="ECO:0000256" key="7">
    <source>
        <dbReference type="PROSITE-ProRule" id="PRU01360"/>
    </source>
</evidence>
<gene>
    <name evidence="9" type="ORF">GCM10022291_03340</name>
</gene>
<reference evidence="10" key="1">
    <citation type="journal article" date="2019" name="Int. J. Syst. Evol. Microbiol.">
        <title>The Global Catalogue of Microorganisms (GCM) 10K type strain sequencing project: providing services to taxonomists for standard genome sequencing and annotation.</title>
        <authorList>
            <consortium name="The Broad Institute Genomics Platform"/>
            <consortium name="The Broad Institute Genome Sequencing Center for Infectious Disease"/>
            <person name="Wu L."/>
            <person name="Ma J."/>
        </authorList>
    </citation>
    <scope>NUCLEOTIDE SEQUENCE [LARGE SCALE GENOMIC DNA]</scope>
    <source>
        <strain evidence="10">JCM 17630</strain>
    </source>
</reference>
<dbReference type="Gene3D" id="2.170.130.10">
    <property type="entry name" value="TonB-dependent receptor, plug domain"/>
    <property type="match status" value="1"/>
</dbReference>
<evidence type="ECO:0000259" key="8">
    <source>
        <dbReference type="Pfam" id="PF07715"/>
    </source>
</evidence>
<dbReference type="Pfam" id="PF13715">
    <property type="entry name" value="CarbopepD_reg_2"/>
    <property type="match status" value="1"/>
</dbReference>
<accession>A0ABP8C0C1</accession>
<dbReference type="InterPro" id="IPR023997">
    <property type="entry name" value="TonB-dep_OMP_SusC/RagA_CS"/>
</dbReference>
<name>A0ABP8C0C1_9FLAO</name>
<comment type="caution">
    <text evidence="9">The sequence shown here is derived from an EMBL/GenBank/DDBJ whole genome shotgun (WGS) entry which is preliminary data.</text>
</comment>
<dbReference type="SUPFAM" id="SSF49464">
    <property type="entry name" value="Carboxypeptidase regulatory domain-like"/>
    <property type="match status" value="1"/>
</dbReference>
<dbReference type="PROSITE" id="PS52016">
    <property type="entry name" value="TONB_DEPENDENT_REC_3"/>
    <property type="match status" value="1"/>
</dbReference>
<dbReference type="InterPro" id="IPR012910">
    <property type="entry name" value="Plug_dom"/>
</dbReference>
<dbReference type="Gene3D" id="2.40.170.20">
    <property type="entry name" value="TonB-dependent receptor, beta-barrel domain"/>
    <property type="match status" value="1"/>
</dbReference>
<evidence type="ECO:0000256" key="6">
    <source>
        <dbReference type="ARBA" id="ARBA00023237"/>
    </source>
</evidence>
<dbReference type="InterPro" id="IPR036942">
    <property type="entry name" value="Beta-barrel_TonB_sf"/>
</dbReference>
<dbReference type="InterPro" id="IPR039426">
    <property type="entry name" value="TonB-dep_rcpt-like"/>
</dbReference>
<dbReference type="NCBIfam" id="TIGR04056">
    <property type="entry name" value="OMP_RagA_SusC"/>
    <property type="match status" value="1"/>
</dbReference>
<evidence type="ECO:0000256" key="3">
    <source>
        <dbReference type="ARBA" id="ARBA00022452"/>
    </source>
</evidence>
<keyword evidence="10" id="KW-1185">Reference proteome</keyword>
<evidence type="ECO:0000313" key="10">
    <source>
        <dbReference type="Proteomes" id="UP001501496"/>
    </source>
</evidence>
<evidence type="ECO:0000256" key="2">
    <source>
        <dbReference type="ARBA" id="ARBA00022448"/>
    </source>
</evidence>
<dbReference type="NCBIfam" id="TIGR04057">
    <property type="entry name" value="SusC_RagA_signa"/>
    <property type="match status" value="1"/>
</dbReference>
<evidence type="ECO:0000313" key="9">
    <source>
        <dbReference type="EMBL" id="GAA4231253.1"/>
    </source>
</evidence>
<dbReference type="EMBL" id="BAABCA010000001">
    <property type="protein sequence ID" value="GAA4231253.1"/>
    <property type="molecule type" value="Genomic_DNA"/>
</dbReference>
<keyword evidence="5 7" id="KW-0472">Membrane</keyword>
<dbReference type="InterPro" id="IPR008969">
    <property type="entry name" value="CarboxyPept-like_regulatory"/>
</dbReference>
<feature type="domain" description="TonB-dependent receptor plug" evidence="8">
    <location>
        <begin position="122"/>
        <end position="224"/>
    </location>
</feature>
<dbReference type="Gene3D" id="2.60.40.1120">
    <property type="entry name" value="Carboxypeptidase-like, regulatory domain"/>
    <property type="match status" value="1"/>
</dbReference>
<proteinExistence type="inferred from homology"/>
<dbReference type="Pfam" id="PF07715">
    <property type="entry name" value="Plug"/>
    <property type="match status" value="1"/>
</dbReference>
<comment type="subcellular location">
    <subcellularLocation>
        <location evidence="1 7">Cell outer membrane</location>
        <topology evidence="1 7">Multi-pass membrane protein</topology>
    </subcellularLocation>
</comment>
<keyword evidence="9" id="KW-0675">Receptor</keyword>
<organism evidence="9 10">
    <name type="scientific">Postechiella marina</name>
    <dbReference type="NCBI Taxonomy" id="943941"/>
    <lineage>
        <taxon>Bacteria</taxon>
        <taxon>Pseudomonadati</taxon>
        <taxon>Bacteroidota</taxon>
        <taxon>Flavobacteriia</taxon>
        <taxon>Flavobacteriales</taxon>
        <taxon>Flavobacteriaceae</taxon>
        <taxon>Postechiella</taxon>
    </lineage>
</organism>
<dbReference type="Proteomes" id="UP001501496">
    <property type="component" value="Unassembled WGS sequence"/>
</dbReference>
<evidence type="ECO:0000256" key="1">
    <source>
        <dbReference type="ARBA" id="ARBA00004571"/>
    </source>
</evidence>
<comment type="similarity">
    <text evidence="7">Belongs to the TonB-dependent receptor family.</text>
</comment>
<keyword evidence="2 7" id="KW-0813">Transport</keyword>
<dbReference type="InterPro" id="IPR037066">
    <property type="entry name" value="Plug_dom_sf"/>
</dbReference>
<evidence type="ECO:0000256" key="4">
    <source>
        <dbReference type="ARBA" id="ARBA00022692"/>
    </source>
</evidence>
<keyword evidence="6 7" id="KW-0998">Cell outer membrane</keyword>
<dbReference type="InterPro" id="IPR023996">
    <property type="entry name" value="TonB-dep_OMP_SusC/RagA"/>
</dbReference>
<keyword evidence="4 7" id="KW-0812">Transmembrane</keyword>
<keyword evidence="3 7" id="KW-1134">Transmembrane beta strand</keyword>